<dbReference type="PANTHER" id="PTHR11361:SF99">
    <property type="entry name" value="DNA MISMATCH REPAIR PROTEIN"/>
    <property type="match status" value="1"/>
</dbReference>
<dbReference type="SMART" id="SM00534">
    <property type="entry name" value="MUTSac"/>
    <property type="match status" value="1"/>
</dbReference>
<dbReference type="SUPFAM" id="SSF48334">
    <property type="entry name" value="DNA repair protein MutS, domain III"/>
    <property type="match status" value="1"/>
</dbReference>
<protein>
    <submittedName>
        <fullName evidence="6">DNA mismatch repair protein MutS domain protein</fullName>
    </submittedName>
</protein>
<feature type="transmembrane region" description="Helical" evidence="4">
    <location>
        <begin position="31"/>
        <end position="49"/>
    </location>
</feature>
<evidence type="ECO:0000256" key="3">
    <source>
        <dbReference type="ARBA" id="ARBA00023125"/>
    </source>
</evidence>
<evidence type="ECO:0000256" key="2">
    <source>
        <dbReference type="ARBA" id="ARBA00022840"/>
    </source>
</evidence>
<evidence type="ECO:0000313" key="7">
    <source>
        <dbReference type="Proteomes" id="UP000001572"/>
    </source>
</evidence>
<feature type="transmembrane region" description="Helical" evidence="4">
    <location>
        <begin position="213"/>
        <end position="234"/>
    </location>
</feature>
<keyword evidence="1" id="KW-0547">Nucleotide-binding</keyword>
<dbReference type="OrthoDB" id="9802448at2"/>
<feature type="transmembrane region" description="Helical" evidence="4">
    <location>
        <begin position="240"/>
        <end position="258"/>
    </location>
</feature>
<dbReference type="GO" id="GO:0005524">
    <property type="term" value="F:ATP binding"/>
    <property type="evidence" value="ECO:0007669"/>
    <property type="project" value="UniProtKB-KW"/>
</dbReference>
<keyword evidence="7" id="KW-1185">Reference proteome</keyword>
<organism evidence="6 7">
    <name type="scientific">Alkaliphilus metalliredigens (strain QYMF)</name>
    <dbReference type="NCBI Taxonomy" id="293826"/>
    <lineage>
        <taxon>Bacteria</taxon>
        <taxon>Bacillati</taxon>
        <taxon>Bacillota</taxon>
        <taxon>Clostridia</taxon>
        <taxon>Peptostreptococcales</taxon>
        <taxon>Natronincolaceae</taxon>
        <taxon>Alkaliphilus</taxon>
    </lineage>
</organism>
<gene>
    <name evidence="6" type="ordered locus">Amet_4672</name>
</gene>
<feature type="transmembrane region" description="Helical" evidence="4">
    <location>
        <begin position="55"/>
        <end position="74"/>
    </location>
</feature>
<dbReference type="CDD" id="cd03283">
    <property type="entry name" value="ABC_MutS-like"/>
    <property type="match status" value="1"/>
</dbReference>
<dbReference type="GO" id="GO:0005829">
    <property type="term" value="C:cytosol"/>
    <property type="evidence" value="ECO:0007669"/>
    <property type="project" value="TreeGrafter"/>
</dbReference>
<dbReference type="GO" id="GO:0030983">
    <property type="term" value="F:mismatched DNA binding"/>
    <property type="evidence" value="ECO:0007669"/>
    <property type="project" value="InterPro"/>
</dbReference>
<dbReference type="InterPro" id="IPR036187">
    <property type="entry name" value="DNA_mismatch_repair_MutS_sf"/>
</dbReference>
<proteinExistence type="predicted"/>
<feature type="domain" description="DNA mismatch repair proteins mutS family" evidence="5">
    <location>
        <begin position="423"/>
        <end position="602"/>
    </location>
</feature>
<dbReference type="GO" id="GO:0140664">
    <property type="term" value="F:ATP-dependent DNA damage sensor activity"/>
    <property type="evidence" value="ECO:0007669"/>
    <property type="project" value="InterPro"/>
</dbReference>
<dbReference type="Gene3D" id="3.40.50.300">
    <property type="entry name" value="P-loop containing nucleotide triphosphate hydrolases"/>
    <property type="match status" value="1"/>
</dbReference>
<dbReference type="eggNOG" id="COG0249">
    <property type="taxonomic scope" value="Bacteria"/>
</dbReference>
<dbReference type="Pfam" id="PF00488">
    <property type="entry name" value="MutS_V"/>
    <property type="match status" value="1"/>
</dbReference>
<dbReference type="Gene3D" id="1.10.1420.10">
    <property type="match status" value="1"/>
</dbReference>
<accession>A6TX24</accession>
<dbReference type="KEGG" id="amt:Amet_4672"/>
<evidence type="ECO:0000256" key="1">
    <source>
        <dbReference type="ARBA" id="ARBA00022741"/>
    </source>
</evidence>
<dbReference type="InterPro" id="IPR027417">
    <property type="entry name" value="P-loop_NTPase"/>
</dbReference>
<dbReference type="Proteomes" id="UP000001572">
    <property type="component" value="Chromosome"/>
</dbReference>
<keyword evidence="4" id="KW-0812">Transmembrane</keyword>
<dbReference type="InterPro" id="IPR045076">
    <property type="entry name" value="MutS"/>
</dbReference>
<dbReference type="AlphaFoldDB" id="A6TX24"/>
<name>A6TX24_ALKMQ</name>
<keyword evidence="4" id="KW-0472">Membrane</keyword>
<keyword evidence="4" id="KW-1133">Transmembrane helix</keyword>
<keyword evidence="2" id="KW-0067">ATP-binding</keyword>
<evidence type="ECO:0000259" key="5">
    <source>
        <dbReference type="SMART" id="SM00534"/>
    </source>
</evidence>
<evidence type="ECO:0000313" key="6">
    <source>
        <dbReference type="EMBL" id="ABR50742.1"/>
    </source>
</evidence>
<dbReference type="InterPro" id="IPR000432">
    <property type="entry name" value="DNA_mismatch_repair_MutS_C"/>
</dbReference>
<dbReference type="SUPFAM" id="SSF52540">
    <property type="entry name" value="P-loop containing nucleoside triphosphate hydrolases"/>
    <property type="match status" value="1"/>
</dbReference>
<sequence length="604" mass="69540">MQNVKAIYERRVKYYSQAFCKLGKSINTIGNFRLLAGIVGLINGGFLLGSRNNNLSLIIFMLSVGVFIYLVRVFNSLKMTQQYIAMLEKINGQSIQRVEGTWIDLEDRGDEFKDEEHPFSSDLDIFGRGSLFQWVNRCTTYVGRVRLARLLSEPEKNKDVINQRQEALQELSRKRWWRQRLQAEGMRIEDKSHDKGGLINWAGSRNEVYSRPWLVMGMRVLPMVTVTTFIVSYFTDFLPVQSAMVLLVLHILILLINVKQRSKELNPVYQYKDAIRVYTRMLAHVEKEGFTSDYLKELKNRLRDNKGLSAVQQLKRLEVIADRILNRNNLMFFPINILILWDYQCMIALEAWKRQSGGQIQEWLEVVGEIEALSSLANIGHDYPQWSIPEIVDEPWVFQGKAVGHPLLTNKQVCNDVDIKDPSRILLITGSNMSGKSTLLRTLGINLVLAYMGTPVCASSMKCSLMEIHTCMRISDNLEKNISSFYGELLRIKKIVKASKENEQVFFLIDEVFKGTNSHDRHIGAKTLIKQLYEDGAMGLISTHDLELGEIEKDSHGNIKNYHFQEHYKDNQIYFDYRLRPGISTTRNALYLIKMAGIEIDSQG</sequence>
<dbReference type="GO" id="GO:0006298">
    <property type="term" value="P:mismatch repair"/>
    <property type="evidence" value="ECO:0007669"/>
    <property type="project" value="InterPro"/>
</dbReference>
<dbReference type="EMBL" id="CP000724">
    <property type="protein sequence ID" value="ABR50742.1"/>
    <property type="molecule type" value="Genomic_DNA"/>
</dbReference>
<dbReference type="PANTHER" id="PTHR11361">
    <property type="entry name" value="DNA MISMATCH REPAIR PROTEIN MUTS FAMILY MEMBER"/>
    <property type="match status" value="1"/>
</dbReference>
<dbReference type="STRING" id="293826.Amet_4672"/>
<dbReference type="InterPro" id="IPR007696">
    <property type="entry name" value="DNA_mismatch_repair_MutS_core"/>
</dbReference>
<dbReference type="RefSeq" id="WP_012065630.1">
    <property type="nucleotide sequence ID" value="NC_009633.1"/>
</dbReference>
<reference evidence="7" key="1">
    <citation type="journal article" date="2016" name="Genome Announc.">
        <title>Complete genome sequence of Alkaliphilus metalliredigens strain QYMF, an alkaliphilic and metal-reducing bacterium isolated from borax-contaminated leachate ponds.</title>
        <authorList>
            <person name="Hwang C."/>
            <person name="Copeland A."/>
            <person name="Lucas S."/>
            <person name="Lapidus A."/>
            <person name="Barry K."/>
            <person name="Detter J.C."/>
            <person name="Glavina Del Rio T."/>
            <person name="Hammon N."/>
            <person name="Israni S."/>
            <person name="Dalin E."/>
            <person name="Tice H."/>
            <person name="Pitluck S."/>
            <person name="Chertkov O."/>
            <person name="Brettin T."/>
            <person name="Bruce D."/>
            <person name="Han C."/>
            <person name="Schmutz J."/>
            <person name="Larimer F."/>
            <person name="Land M.L."/>
            <person name="Hauser L."/>
            <person name="Kyrpides N."/>
            <person name="Mikhailova N."/>
            <person name="Ye Q."/>
            <person name="Zhou J."/>
            <person name="Richardson P."/>
            <person name="Fields M.W."/>
        </authorList>
    </citation>
    <scope>NUCLEOTIDE SEQUENCE [LARGE SCALE GENOMIC DNA]</scope>
    <source>
        <strain evidence="7">QYMF</strain>
    </source>
</reference>
<evidence type="ECO:0000256" key="4">
    <source>
        <dbReference type="SAM" id="Phobius"/>
    </source>
</evidence>
<dbReference type="HOGENOM" id="CLU_030717_0_0_9"/>
<dbReference type="Pfam" id="PF05192">
    <property type="entry name" value="MutS_III"/>
    <property type="match status" value="1"/>
</dbReference>
<keyword evidence="3" id="KW-0238">DNA-binding</keyword>